<feature type="non-terminal residue" evidence="3">
    <location>
        <position position="195"/>
    </location>
</feature>
<dbReference type="SUPFAM" id="SSF52540">
    <property type="entry name" value="P-loop containing nucleoside triphosphate hydrolases"/>
    <property type="match status" value="1"/>
</dbReference>
<dbReference type="PANTHER" id="PTHR10039">
    <property type="entry name" value="AMELOGENIN"/>
    <property type="match status" value="1"/>
</dbReference>
<dbReference type="InterPro" id="IPR056884">
    <property type="entry name" value="NPHP3-like_N"/>
</dbReference>
<comment type="caution">
    <text evidence="3">The sequence shown here is derived from an EMBL/GenBank/DDBJ whole genome shotgun (WGS) entry which is preliminary data.</text>
</comment>
<keyword evidence="1" id="KW-0677">Repeat</keyword>
<reference evidence="3 4" key="1">
    <citation type="submission" date="2018-03" db="EMBL/GenBank/DDBJ databases">
        <title>Genomes of Pezizomycetes fungi and the evolution of truffles.</title>
        <authorList>
            <person name="Murat C."/>
            <person name="Payen T."/>
            <person name="Noel B."/>
            <person name="Kuo A."/>
            <person name="Martin F.M."/>
        </authorList>
    </citation>
    <scope>NUCLEOTIDE SEQUENCE [LARGE SCALE GENOMIC DNA]</scope>
    <source>
        <strain evidence="3">091103-1</strain>
    </source>
</reference>
<dbReference type="PANTHER" id="PTHR10039:SF16">
    <property type="entry name" value="GPI INOSITOL-DEACYLASE"/>
    <property type="match status" value="1"/>
</dbReference>
<protein>
    <recommendedName>
        <fullName evidence="2">Nephrocystin 3-like N-terminal domain-containing protein</fullName>
    </recommendedName>
</protein>
<dbReference type="AlphaFoldDB" id="A0A317SN97"/>
<sequence length="195" mass="21984">QNRIRDWLSPVDPQSNHLAARKLCQYGTGRWFTEGKEFQDWLKADKSFLWLYGIPGAGKTILSSTVIEHVSARFAKEHGSMLAYFYCDFRQASKQSATNLIGSVILQMADQKLSVSQDVQDFFWAKSQGGPPKLPDLTNLLRHLLTRIPKLAIVVDALDECADGLQALMLETLRELSVINKVNLLVVSRDHLTIK</sequence>
<accession>A0A317SN97</accession>
<keyword evidence="4" id="KW-1185">Reference proteome</keyword>
<gene>
    <name evidence="3" type="ORF">C7212DRAFT_146973</name>
</gene>
<dbReference type="Pfam" id="PF24883">
    <property type="entry name" value="NPHP3_N"/>
    <property type="match status" value="1"/>
</dbReference>
<dbReference type="OrthoDB" id="20872at2759"/>
<dbReference type="InterPro" id="IPR027417">
    <property type="entry name" value="P-loop_NTPase"/>
</dbReference>
<feature type="non-terminal residue" evidence="3">
    <location>
        <position position="1"/>
    </location>
</feature>
<dbReference type="STRING" id="42249.A0A317SN97"/>
<evidence type="ECO:0000256" key="1">
    <source>
        <dbReference type="ARBA" id="ARBA00022737"/>
    </source>
</evidence>
<organism evidence="3 4">
    <name type="scientific">Tuber magnatum</name>
    <name type="common">white Piedmont truffle</name>
    <dbReference type="NCBI Taxonomy" id="42249"/>
    <lineage>
        <taxon>Eukaryota</taxon>
        <taxon>Fungi</taxon>
        <taxon>Dikarya</taxon>
        <taxon>Ascomycota</taxon>
        <taxon>Pezizomycotina</taxon>
        <taxon>Pezizomycetes</taxon>
        <taxon>Pezizales</taxon>
        <taxon>Tuberaceae</taxon>
        <taxon>Tuber</taxon>
    </lineage>
</organism>
<feature type="domain" description="Nephrocystin 3-like N-terminal" evidence="2">
    <location>
        <begin position="27"/>
        <end position="189"/>
    </location>
</feature>
<dbReference type="Gene3D" id="3.40.50.300">
    <property type="entry name" value="P-loop containing nucleotide triphosphate hydrolases"/>
    <property type="match status" value="1"/>
</dbReference>
<evidence type="ECO:0000313" key="4">
    <source>
        <dbReference type="Proteomes" id="UP000246991"/>
    </source>
</evidence>
<name>A0A317SN97_9PEZI</name>
<evidence type="ECO:0000259" key="2">
    <source>
        <dbReference type="Pfam" id="PF24883"/>
    </source>
</evidence>
<proteinExistence type="predicted"/>
<evidence type="ECO:0000313" key="3">
    <source>
        <dbReference type="EMBL" id="PWW74651.1"/>
    </source>
</evidence>
<dbReference type="EMBL" id="PYWC01000058">
    <property type="protein sequence ID" value="PWW74651.1"/>
    <property type="molecule type" value="Genomic_DNA"/>
</dbReference>
<dbReference type="Proteomes" id="UP000246991">
    <property type="component" value="Unassembled WGS sequence"/>
</dbReference>